<dbReference type="Pfam" id="PF07985">
    <property type="entry name" value="SRR1"/>
    <property type="match status" value="1"/>
</dbReference>
<organism evidence="2 3">
    <name type="scientific">Anthostomella pinea</name>
    <dbReference type="NCBI Taxonomy" id="933095"/>
    <lineage>
        <taxon>Eukaryota</taxon>
        <taxon>Fungi</taxon>
        <taxon>Dikarya</taxon>
        <taxon>Ascomycota</taxon>
        <taxon>Pezizomycotina</taxon>
        <taxon>Sordariomycetes</taxon>
        <taxon>Xylariomycetidae</taxon>
        <taxon>Xylariales</taxon>
        <taxon>Xylariaceae</taxon>
        <taxon>Anthostomella</taxon>
    </lineage>
</organism>
<accession>A0AAI8VCW5</accession>
<gene>
    <name evidence="2" type="ORF">KHLLAP_LOCUS2544</name>
</gene>
<feature type="domain" description="SRR1-like" evidence="1">
    <location>
        <begin position="52"/>
        <end position="187"/>
    </location>
</feature>
<dbReference type="PANTHER" id="PTHR42080:SF1">
    <property type="entry name" value="SRR1-LIKE DOMAIN-CONTAINING PROTEIN"/>
    <property type="match status" value="1"/>
</dbReference>
<name>A0AAI8VCW5_9PEZI</name>
<reference evidence="2" key="1">
    <citation type="submission" date="2023-10" db="EMBL/GenBank/DDBJ databases">
        <authorList>
            <person name="Hackl T."/>
        </authorList>
    </citation>
    <scope>NUCLEOTIDE SEQUENCE</scope>
</reference>
<proteinExistence type="predicted"/>
<evidence type="ECO:0000313" key="2">
    <source>
        <dbReference type="EMBL" id="CAJ2502076.1"/>
    </source>
</evidence>
<evidence type="ECO:0000313" key="3">
    <source>
        <dbReference type="Proteomes" id="UP001295740"/>
    </source>
</evidence>
<comment type="caution">
    <text evidence="2">The sequence shown here is derived from an EMBL/GenBank/DDBJ whole genome shotgun (WGS) entry which is preliminary data.</text>
</comment>
<dbReference type="EMBL" id="CAUWAG010000003">
    <property type="protein sequence ID" value="CAJ2502076.1"/>
    <property type="molecule type" value="Genomic_DNA"/>
</dbReference>
<protein>
    <submittedName>
        <fullName evidence="2">Uu.00g049290.m01.CDS01</fullName>
    </submittedName>
</protein>
<keyword evidence="3" id="KW-1185">Reference proteome</keyword>
<dbReference type="PANTHER" id="PTHR42080">
    <property type="entry name" value="SRR1 DOMAIN-CONTAINING PROTEIN"/>
    <property type="match status" value="1"/>
</dbReference>
<evidence type="ECO:0000259" key="1">
    <source>
        <dbReference type="Pfam" id="PF07985"/>
    </source>
</evidence>
<dbReference type="InterPro" id="IPR012942">
    <property type="entry name" value="SRR1-like"/>
</dbReference>
<sequence length="252" mass="28117">MELRTQTRKAKAEGEHTLSHARTHLDAAMAAWDKMPSHRYGADALRLAFSSRGAVRISKIGCFGLGDLVHAVEDREGEYIAPYNVCACRAQHALAFAVRAALVRIYREEQHQDHAGEETEEGERETAAIRLLFQDPTYTDKCRALLTEKGGEVVGSFGVGGFAEVDEHTLVVSLNPFAPVREIIADVAMPAAMLWRPCVSEESEERGPGWYVRNADGVAVWHRQYMDDPTTPRVRRLCEGYIKIDIPEDEHG</sequence>
<dbReference type="AlphaFoldDB" id="A0AAI8VCW5"/>
<dbReference type="Proteomes" id="UP001295740">
    <property type="component" value="Unassembled WGS sequence"/>
</dbReference>